<name>E2C3E6_HARSA</name>
<dbReference type="InterPro" id="IPR041252">
    <property type="entry name" value="RL"/>
</dbReference>
<dbReference type="PANTHER" id="PTHR12271:SF133">
    <property type="entry name" value="POLY(A) RNA POLYMERASE, MITOCHONDRIAL"/>
    <property type="match status" value="1"/>
</dbReference>
<comment type="cofactor">
    <cofactor evidence="2">
        <name>Mg(2+)</name>
        <dbReference type="ChEBI" id="CHEBI:18420"/>
    </cofactor>
</comment>
<dbReference type="STRING" id="610380.E2C3E6"/>
<evidence type="ECO:0000256" key="4">
    <source>
        <dbReference type="ARBA" id="ARBA00022723"/>
    </source>
</evidence>
<dbReference type="Proteomes" id="UP000008237">
    <property type="component" value="Unassembled WGS sequence"/>
</dbReference>
<protein>
    <submittedName>
        <fullName evidence="10">Poly(A) RNA polymerase, mitochondrial</fullName>
    </submittedName>
</protein>
<feature type="domain" description="RL" evidence="8">
    <location>
        <begin position="71"/>
        <end position="130"/>
    </location>
</feature>
<dbReference type="SUPFAM" id="SSF54928">
    <property type="entry name" value="RNA-binding domain, RBD"/>
    <property type="match status" value="1"/>
</dbReference>
<dbReference type="OMA" id="LRFDNDM"/>
<dbReference type="OrthoDB" id="434989at2759"/>
<dbReference type="Gene3D" id="3.30.460.10">
    <property type="entry name" value="Beta Polymerase, domain 2"/>
    <property type="match status" value="1"/>
</dbReference>
<evidence type="ECO:0000256" key="6">
    <source>
        <dbReference type="SAM" id="MobiDB-lite"/>
    </source>
</evidence>
<dbReference type="Pfam" id="PF03828">
    <property type="entry name" value="PAP_assoc"/>
    <property type="match status" value="1"/>
</dbReference>
<evidence type="ECO:0000313" key="10">
    <source>
        <dbReference type="EMBL" id="EFN77484.1"/>
    </source>
</evidence>
<dbReference type="GO" id="GO:0031123">
    <property type="term" value="P:RNA 3'-end processing"/>
    <property type="evidence" value="ECO:0007669"/>
    <property type="project" value="TreeGrafter"/>
</dbReference>
<keyword evidence="5" id="KW-0460">Magnesium</keyword>
<dbReference type="SUPFAM" id="SSF81631">
    <property type="entry name" value="PAP/OAS1 substrate-binding domain"/>
    <property type="match status" value="1"/>
</dbReference>
<evidence type="ECO:0000259" key="8">
    <source>
        <dbReference type="Pfam" id="PF17797"/>
    </source>
</evidence>
<dbReference type="Pfam" id="PF17797">
    <property type="entry name" value="RL"/>
    <property type="match status" value="1"/>
</dbReference>
<dbReference type="InParanoid" id="E2C3E6"/>
<dbReference type="Pfam" id="PF22600">
    <property type="entry name" value="MTPAP-like_central"/>
    <property type="match status" value="1"/>
</dbReference>
<dbReference type="CDD" id="cd00590">
    <property type="entry name" value="RRM_SF"/>
    <property type="match status" value="1"/>
</dbReference>
<dbReference type="AlphaFoldDB" id="E2C3E6"/>
<dbReference type="InterPro" id="IPR035979">
    <property type="entry name" value="RBD_domain_sf"/>
</dbReference>
<organism evidence="11">
    <name type="scientific">Harpegnathos saltator</name>
    <name type="common">Jerdon's jumping ant</name>
    <dbReference type="NCBI Taxonomy" id="610380"/>
    <lineage>
        <taxon>Eukaryota</taxon>
        <taxon>Metazoa</taxon>
        <taxon>Ecdysozoa</taxon>
        <taxon>Arthropoda</taxon>
        <taxon>Hexapoda</taxon>
        <taxon>Insecta</taxon>
        <taxon>Pterygota</taxon>
        <taxon>Neoptera</taxon>
        <taxon>Endopterygota</taxon>
        <taxon>Hymenoptera</taxon>
        <taxon>Apocrita</taxon>
        <taxon>Aculeata</taxon>
        <taxon>Formicoidea</taxon>
        <taxon>Formicidae</taxon>
        <taxon>Ponerinae</taxon>
        <taxon>Ponerini</taxon>
        <taxon>Harpegnathos</taxon>
    </lineage>
</organism>
<dbReference type="SUPFAM" id="SSF81301">
    <property type="entry name" value="Nucleotidyltransferase"/>
    <property type="match status" value="1"/>
</dbReference>
<dbReference type="GO" id="GO:1990817">
    <property type="term" value="F:poly(A) RNA polymerase activity"/>
    <property type="evidence" value="ECO:0007669"/>
    <property type="project" value="TreeGrafter"/>
</dbReference>
<dbReference type="InterPro" id="IPR002058">
    <property type="entry name" value="PAP_assoc"/>
</dbReference>
<evidence type="ECO:0000256" key="3">
    <source>
        <dbReference type="ARBA" id="ARBA00022679"/>
    </source>
</evidence>
<dbReference type="EMBL" id="GL452320">
    <property type="protein sequence ID" value="EFN77484.1"/>
    <property type="molecule type" value="Genomic_DNA"/>
</dbReference>
<sequence length="592" mass="69012">MALFKRVNLNSLSVLNHCYNKIATSTVKLKTNKHVAISSSVLNEKLNKQDENTEKLTNSKFATFENEMILRRNQACRSILVQVHSLSSHRDLQNYCAQFGIIQSVHHYRTNKQRNYILVEFENEESVRKVISSSSFMDADLIVPVRSKVLWFRKDNVASNLKSNDRNTVSYTENDDPTAKQVAYRLYHSKSISGQILYLYDMLKLNDLETRLRFHTANHLEQYFSGLFCKMRVLPFGSSINGFGRKKCDLDLVLVPANIKEDNVNSRLIFHSKTMRINERYETKEFMGILASSMQHFIPGVENLRRILEARVPIIKFNFEYTRLECDLSTTNMSAVYMSELLHLYGEIDWRVRPLVSVIRNWAKVQEITCDSPGPWITNFSLSLLVLFYFQQKNILPSLRMLKTYATRDDIRHTENGIDCTFLRDINKLPNEYKYKSNQENLEALLLDFFEFYSLFDFYTKGICIREGIPIRKPSRLPLHIVNPLETTLNVAKNVTIYELNRLKEKAHDAIFILETSDKSNYINWGIMNLLKIKYIDTIGISQLNMVQNVTPEEKNSRENIEDNIQESHSQEISEKITNNNDIQPKKKTKTV</sequence>
<dbReference type="GO" id="GO:0003676">
    <property type="term" value="F:nucleic acid binding"/>
    <property type="evidence" value="ECO:0007669"/>
    <property type="project" value="InterPro"/>
</dbReference>
<evidence type="ECO:0000256" key="1">
    <source>
        <dbReference type="ARBA" id="ARBA00001936"/>
    </source>
</evidence>
<feature type="domain" description="PAP-associated" evidence="7">
    <location>
        <begin position="442"/>
        <end position="475"/>
    </location>
</feature>
<feature type="region of interest" description="Disordered" evidence="6">
    <location>
        <begin position="565"/>
        <end position="592"/>
    </location>
</feature>
<gene>
    <name evidence="10" type="ORF">EAI_11494</name>
</gene>
<dbReference type="InterPro" id="IPR043519">
    <property type="entry name" value="NT_sf"/>
</dbReference>
<dbReference type="GO" id="GO:0046872">
    <property type="term" value="F:metal ion binding"/>
    <property type="evidence" value="ECO:0007669"/>
    <property type="project" value="UniProtKB-KW"/>
</dbReference>
<evidence type="ECO:0000313" key="11">
    <source>
        <dbReference type="Proteomes" id="UP000008237"/>
    </source>
</evidence>
<feature type="domain" description="Poly(A) RNA polymerase mitochondrial-like central palm" evidence="9">
    <location>
        <begin position="192"/>
        <end position="346"/>
    </location>
</feature>
<evidence type="ECO:0000256" key="5">
    <source>
        <dbReference type="ARBA" id="ARBA00022842"/>
    </source>
</evidence>
<dbReference type="Gene3D" id="3.30.70.330">
    <property type="match status" value="1"/>
</dbReference>
<keyword evidence="3" id="KW-0808">Transferase</keyword>
<comment type="cofactor">
    <cofactor evidence="1">
        <name>Mn(2+)</name>
        <dbReference type="ChEBI" id="CHEBI:29035"/>
    </cofactor>
</comment>
<evidence type="ECO:0000256" key="2">
    <source>
        <dbReference type="ARBA" id="ARBA00001946"/>
    </source>
</evidence>
<keyword evidence="4" id="KW-0479">Metal-binding</keyword>
<keyword evidence="11" id="KW-1185">Reference proteome</keyword>
<evidence type="ECO:0000259" key="7">
    <source>
        <dbReference type="Pfam" id="PF03828"/>
    </source>
</evidence>
<dbReference type="FunCoup" id="E2C3E6">
    <property type="interactions" value="1642"/>
</dbReference>
<dbReference type="PANTHER" id="PTHR12271">
    <property type="entry name" value="POLY A POLYMERASE CID PAP -RELATED"/>
    <property type="match status" value="1"/>
</dbReference>
<dbReference type="CDD" id="cd05402">
    <property type="entry name" value="NT_PAP_TUTase"/>
    <property type="match status" value="1"/>
</dbReference>
<reference evidence="10 11" key="1">
    <citation type="journal article" date="2010" name="Science">
        <title>Genomic comparison of the ants Camponotus floridanus and Harpegnathos saltator.</title>
        <authorList>
            <person name="Bonasio R."/>
            <person name="Zhang G."/>
            <person name="Ye C."/>
            <person name="Mutti N.S."/>
            <person name="Fang X."/>
            <person name="Qin N."/>
            <person name="Donahue G."/>
            <person name="Yang P."/>
            <person name="Li Q."/>
            <person name="Li C."/>
            <person name="Zhang P."/>
            <person name="Huang Z."/>
            <person name="Berger S.L."/>
            <person name="Reinberg D."/>
            <person name="Wang J."/>
            <person name="Liebig J."/>
        </authorList>
    </citation>
    <scope>NUCLEOTIDE SEQUENCE [LARGE SCALE GENOMIC DNA]</scope>
    <source>
        <strain evidence="10 11">R22 G/1</strain>
    </source>
</reference>
<dbReference type="InterPro" id="IPR012677">
    <property type="entry name" value="Nucleotide-bd_a/b_plait_sf"/>
</dbReference>
<dbReference type="InterPro" id="IPR054708">
    <property type="entry name" value="MTPAP-like_central"/>
</dbReference>
<dbReference type="Gene3D" id="1.10.1410.10">
    <property type="match status" value="1"/>
</dbReference>
<proteinExistence type="predicted"/>
<accession>E2C3E6</accession>
<evidence type="ECO:0000259" key="9">
    <source>
        <dbReference type="Pfam" id="PF22600"/>
    </source>
</evidence>